<dbReference type="Proteomes" id="UP000568664">
    <property type="component" value="Unassembled WGS sequence"/>
</dbReference>
<keyword evidence="2" id="KW-1185">Reference proteome</keyword>
<reference evidence="1 2" key="1">
    <citation type="submission" date="2020-04" db="EMBL/GenBank/DDBJ databases">
        <title>Thalassotalea sp. M1531, isolated from the surface of marine red alga.</title>
        <authorList>
            <person name="Pang L."/>
            <person name="Lu D.-C."/>
        </authorList>
    </citation>
    <scope>NUCLEOTIDE SEQUENCE [LARGE SCALE GENOMIC DNA]</scope>
    <source>
        <strain evidence="1 2">M1531</strain>
    </source>
</reference>
<gene>
    <name evidence="1" type="ORF">HII17_08700</name>
</gene>
<evidence type="ECO:0000313" key="2">
    <source>
        <dbReference type="Proteomes" id="UP000568664"/>
    </source>
</evidence>
<proteinExistence type="predicted"/>
<evidence type="ECO:0000313" key="1">
    <source>
        <dbReference type="EMBL" id="NMP31638.1"/>
    </source>
</evidence>
<organism evidence="1 2">
    <name type="scientific">Thalassotalea algicola</name>
    <dbReference type="NCBI Taxonomy" id="2716224"/>
    <lineage>
        <taxon>Bacteria</taxon>
        <taxon>Pseudomonadati</taxon>
        <taxon>Pseudomonadota</taxon>
        <taxon>Gammaproteobacteria</taxon>
        <taxon>Alteromonadales</taxon>
        <taxon>Colwelliaceae</taxon>
        <taxon>Thalassotalea</taxon>
    </lineage>
</organism>
<accession>A0A7Y0Q6Q4</accession>
<sequence length="53" mass="6131">MARDKGKGKDRETIKINRLWYYITHKKSPANLYLIGKAAELSDSIYCELENAN</sequence>
<comment type="caution">
    <text evidence="1">The sequence shown here is derived from an EMBL/GenBank/DDBJ whole genome shotgun (WGS) entry which is preliminary data.</text>
</comment>
<dbReference type="EMBL" id="JABBXH010000003">
    <property type="protein sequence ID" value="NMP31638.1"/>
    <property type="molecule type" value="Genomic_DNA"/>
</dbReference>
<dbReference type="RefSeq" id="WP_169074989.1">
    <property type="nucleotide sequence ID" value="NZ_JABBXH010000003.1"/>
</dbReference>
<protein>
    <submittedName>
        <fullName evidence="1">Uncharacterized protein</fullName>
    </submittedName>
</protein>
<dbReference type="AlphaFoldDB" id="A0A7Y0Q6Q4"/>
<name>A0A7Y0Q6Q4_9GAMM</name>